<dbReference type="InterPro" id="IPR036291">
    <property type="entry name" value="NAD(P)-bd_dom_sf"/>
</dbReference>
<dbReference type="Pfam" id="PF08338">
    <property type="entry name" value="DUF1731"/>
    <property type="match status" value="1"/>
</dbReference>
<dbReference type="InterPro" id="IPR010099">
    <property type="entry name" value="SDR39U1"/>
</dbReference>
<protein>
    <submittedName>
        <fullName evidence="3">DUF1731 domain-containing protein</fullName>
    </submittedName>
</protein>
<reference evidence="3" key="1">
    <citation type="submission" date="2017-02" db="UniProtKB">
        <authorList>
            <consortium name="WormBaseParasite"/>
        </authorList>
    </citation>
    <scope>IDENTIFICATION</scope>
</reference>
<dbReference type="PANTHER" id="PTHR11092">
    <property type="entry name" value="SUGAR NUCLEOTIDE EPIMERASE RELATED"/>
    <property type="match status" value="1"/>
</dbReference>
<dbReference type="Pfam" id="PF01370">
    <property type="entry name" value="Epimerase"/>
    <property type="match status" value="1"/>
</dbReference>
<dbReference type="InterPro" id="IPR001509">
    <property type="entry name" value="Epimerase_deHydtase"/>
</dbReference>
<evidence type="ECO:0000259" key="2">
    <source>
        <dbReference type="Pfam" id="PF08338"/>
    </source>
</evidence>
<dbReference type="InterPro" id="IPR013549">
    <property type="entry name" value="DUF1731"/>
</dbReference>
<evidence type="ECO:0000259" key="1">
    <source>
        <dbReference type="Pfam" id="PF01370"/>
    </source>
</evidence>
<sequence length="317" mass="34699">LVIFNFNACGGNGLIGRALKTKLLAKGINVRIILRNPRRSQDLSWKTVESSGLPEDTHAVINLSGRSIGEINPKFLFSNRAYNEFLEEVRSSRIETTKTLVQSLSKSTKHFINSSAIGFYKPDLSRSYCEKDGYEESGFLSRLVHDWEAACSGSQLDGIRRVFVRTGIALSNDGGALANMYTSHRLGLAGPIGDGKQWFSWIHIDDLVNIFCFLLTDPSGQKLDGPVNATAPNPVRQGAFSRALCQSLGAPSFGGRIPTPAFVVKAMLGAHRAPLLLEGQRVLPVKVTAAGFRFQYPTLESAFENLYGRKLPPVPTD</sequence>
<dbReference type="WBParaSite" id="HNAJ_0001026701-mRNA-1">
    <property type="protein sequence ID" value="HNAJ_0001026701-mRNA-1"/>
    <property type="gene ID" value="HNAJ_0001026701"/>
</dbReference>
<evidence type="ECO:0000313" key="3">
    <source>
        <dbReference type="WBParaSite" id="HNAJ_0001026701-mRNA-1"/>
    </source>
</evidence>
<accession>A0A0R3TRP2</accession>
<proteinExistence type="predicted"/>
<dbReference type="NCBIfam" id="TIGR01777">
    <property type="entry name" value="yfcH"/>
    <property type="match status" value="1"/>
</dbReference>
<dbReference type="AlphaFoldDB" id="A0A0R3TRP2"/>
<dbReference type="SUPFAM" id="SSF51735">
    <property type="entry name" value="NAD(P)-binding Rossmann-fold domains"/>
    <property type="match status" value="1"/>
</dbReference>
<organism evidence="3">
    <name type="scientific">Rodentolepis nana</name>
    <name type="common">Dwarf tapeworm</name>
    <name type="synonym">Hymenolepis nana</name>
    <dbReference type="NCBI Taxonomy" id="102285"/>
    <lineage>
        <taxon>Eukaryota</taxon>
        <taxon>Metazoa</taxon>
        <taxon>Spiralia</taxon>
        <taxon>Lophotrochozoa</taxon>
        <taxon>Platyhelminthes</taxon>
        <taxon>Cestoda</taxon>
        <taxon>Eucestoda</taxon>
        <taxon>Cyclophyllidea</taxon>
        <taxon>Hymenolepididae</taxon>
        <taxon>Rodentolepis</taxon>
    </lineage>
</organism>
<feature type="domain" description="NAD-dependent epimerase/dehydratase" evidence="1">
    <location>
        <begin position="10"/>
        <end position="221"/>
    </location>
</feature>
<dbReference type="PANTHER" id="PTHR11092:SF0">
    <property type="entry name" value="EPIMERASE FAMILY PROTEIN SDR39U1"/>
    <property type="match status" value="1"/>
</dbReference>
<feature type="domain" description="DUF1731" evidence="2">
    <location>
        <begin position="259"/>
        <end position="306"/>
    </location>
</feature>
<dbReference type="STRING" id="102285.A0A0R3TRP2"/>
<name>A0A0R3TRP2_RODNA</name>
<dbReference type="Gene3D" id="3.40.50.720">
    <property type="entry name" value="NAD(P)-binding Rossmann-like Domain"/>
    <property type="match status" value="1"/>
</dbReference>